<dbReference type="PANTHER" id="PTHR11203">
    <property type="entry name" value="CLEAVAGE AND POLYADENYLATION SPECIFICITY FACTOR FAMILY MEMBER"/>
    <property type="match status" value="1"/>
</dbReference>
<dbReference type="GO" id="GO:0004521">
    <property type="term" value="F:RNA endonuclease activity"/>
    <property type="evidence" value="ECO:0007669"/>
    <property type="project" value="TreeGrafter"/>
</dbReference>
<protein>
    <recommendedName>
        <fullName evidence="6">MBL fold hydrolase</fullName>
    </recommendedName>
</protein>
<sequence length="448" mass="49697">MNLTFYGGAKEVTGANYLVESGGAKILVDCGMMQGGNYAERQNFEPFPYNPKEISAVFVTHAHIDHTGRLPKLVKDGFRGEIFSTPPTREFARYLLEDSVDILSREAKKHGQEPFCEPETLGVLMNLWKGVEYGEEAVVGPFKIVFRNAGHILGSAFIEVAAENKKIIFSGDLGNSPAPLIKPLEYPGEADYCLIESTYGGRVHERVDKMKDDLEDVVEDTVKAGGTLLVPAFAMERTQSLLHHLDGLMGEGRIPRVPVFLDSPLAIRITDVYQKFGEYLNEETKEFLKKDKTLFDFPYLKKTLRTEDSRAISKVPPPKIIIAGSGMSQGGRILHHEKEYLSDPKSMILFVGYQVKSSLGRRILDGEKQVKIFGEEVLVRAKAVAISGYSAHADQSQLLEWLYPMRLGLKKVFVVQGEEEQAAALAQKIEDELAVSAELPSSGESLVL</sequence>
<dbReference type="Pfam" id="PF10996">
    <property type="entry name" value="Beta-Casp"/>
    <property type="match status" value="1"/>
</dbReference>
<evidence type="ECO:0000313" key="4">
    <source>
        <dbReference type="EMBL" id="OGG37995.1"/>
    </source>
</evidence>
<name>A0A1F6BM38_9BACT</name>
<dbReference type="Gene3D" id="3.60.15.10">
    <property type="entry name" value="Ribonuclease Z/Hydroxyacylglutathione hydrolase-like"/>
    <property type="match status" value="1"/>
</dbReference>
<dbReference type="Gene3D" id="3.40.50.10890">
    <property type="match status" value="1"/>
</dbReference>
<dbReference type="InterPro" id="IPR022712">
    <property type="entry name" value="Beta_Casp"/>
</dbReference>
<dbReference type="SMART" id="SM00849">
    <property type="entry name" value="Lactamase_B"/>
    <property type="match status" value="1"/>
</dbReference>
<dbReference type="AlphaFoldDB" id="A0A1F6BM38"/>
<dbReference type="InterPro" id="IPR050698">
    <property type="entry name" value="MBL"/>
</dbReference>
<dbReference type="InterPro" id="IPR001279">
    <property type="entry name" value="Metallo-B-lactamas"/>
</dbReference>
<feature type="domain" description="Metallo-beta-lactamase" evidence="2">
    <location>
        <begin position="13"/>
        <end position="226"/>
    </location>
</feature>
<evidence type="ECO:0000313" key="5">
    <source>
        <dbReference type="Proteomes" id="UP000179324"/>
    </source>
</evidence>
<evidence type="ECO:0000259" key="2">
    <source>
        <dbReference type="SMART" id="SM00849"/>
    </source>
</evidence>
<feature type="domain" description="Beta-Casp" evidence="3">
    <location>
        <begin position="238"/>
        <end position="363"/>
    </location>
</feature>
<keyword evidence="1" id="KW-0378">Hydrolase</keyword>
<organism evidence="4 5">
    <name type="scientific">Candidatus Jorgensenbacteria bacterium GWC1_48_12</name>
    <dbReference type="NCBI Taxonomy" id="1798469"/>
    <lineage>
        <taxon>Bacteria</taxon>
        <taxon>Candidatus Joergenseniibacteriota</taxon>
    </lineage>
</organism>
<dbReference type="GO" id="GO:0016787">
    <property type="term" value="F:hydrolase activity"/>
    <property type="evidence" value="ECO:0007669"/>
    <property type="project" value="UniProtKB-KW"/>
</dbReference>
<reference evidence="4 5" key="1">
    <citation type="journal article" date="2016" name="Nat. Commun.">
        <title>Thousands of microbial genomes shed light on interconnected biogeochemical processes in an aquifer system.</title>
        <authorList>
            <person name="Anantharaman K."/>
            <person name="Brown C.T."/>
            <person name="Hug L.A."/>
            <person name="Sharon I."/>
            <person name="Castelle C.J."/>
            <person name="Probst A.J."/>
            <person name="Thomas B.C."/>
            <person name="Singh A."/>
            <person name="Wilkins M.J."/>
            <person name="Karaoz U."/>
            <person name="Brodie E.L."/>
            <person name="Williams K.H."/>
            <person name="Hubbard S.S."/>
            <person name="Banfield J.F."/>
        </authorList>
    </citation>
    <scope>NUCLEOTIDE SEQUENCE [LARGE SCALE GENOMIC DNA]</scope>
</reference>
<gene>
    <name evidence="4" type="ORF">A2127_02260</name>
</gene>
<evidence type="ECO:0000259" key="3">
    <source>
        <dbReference type="SMART" id="SM01027"/>
    </source>
</evidence>
<dbReference type="Pfam" id="PF00753">
    <property type="entry name" value="Lactamase_B"/>
    <property type="match status" value="1"/>
</dbReference>
<dbReference type="InterPro" id="IPR036866">
    <property type="entry name" value="RibonucZ/Hydroxyglut_hydro"/>
</dbReference>
<dbReference type="InterPro" id="IPR011108">
    <property type="entry name" value="RMMBL"/>
</dbReference>
<dbReference type="SUPFAM" id="SSF56281">
    <property type="entry name" value="Metallo-hydrolase/oxidoreductase"/>
    <property type="match status" value="1"/>
</dbReference>
<dbReference type="CDD" id="cd16295">
    <property type="entry name" value="TTHA0252-CPSF-like_MBL-fold"/>
    <property type="match status" value="1"/>
</dbReference>
<dbReference type="EMBL" id="MFKI01000037">
    <property type="protein sequence ID" value="OGG37995.1"/>
    <property type="molecule type" value="Genomic_DNA"/>
</dbReference>
<proteinExistence type="predicted"/>
<dbReference type="Pfam" id="PF07521">
    <property type="entry name" value="RMMBL"/>
    <property type="match status" value="1"/>
</dbReference>
<evidence type="ECO:0008006" key="6">
    <source>
        <dbReference type="Google" id="ProtNLM"/>
    </source>
</evidence>
<comment type="caution">
    <text evidence="4">The sequence shown here is derived from an EMBL/GenBank/DDBJ whole genome shotgun (WGS) entry which is preliminary data.</text>
</comment>
<dbReference type="Proteomes" id="UP000179324">
    <property type="component" value="Unassembled WGS sequence"/>
</dbReference>
<dbReference type="SMART" id="SM01027">
    <property type="entry name" value="Beta-Casp"/>
    <property type="match status" value="1"/>
</dbReference>
<accession>A0A1F6BM38</accession>
<dbReference type="PANTHER" id="PTHR11203:SF37">
    <property type="entry name" value="INTEGRATOR COMPLEX SUBUNIT 11"/>
    <property type="match status" value="1"/>
</dbReference>
<evidence type="ECO:0000256" key="1">
    <source>
        <dbReference type="ARBA" id="ARBA00022801"/>
    </source>
</evidence>